<name>A0AAU9D6J4_9FUSO</name>
<evidence type="ECO:0000256" key="1">
    <source>
        <dbReference type="SAM" id="Phobius"/>
    </source>
</evidence>
<protein>
    <recommendedName>
        <fullName evidence="4">NusG domain-containing protein</fullName>
    </recommendedName>
</protein>
<evidence type="ECO:0000313" key="3">
    <source>
        <dbReference type="Proteomes" id="UP001321582"/>
    </source>
</evidence>
<evidence type="ECO:0008006" key="4">
    <source>
        <dbReference type="Google" id="ProtNLM"/>
    </source>
</evidence>
<dbReference type="RefSeq" id="WP_307905509.1">
    <property type="nucleotide sequence ID" value="NZ_AP027060.1"/>
</dbReference>
<dbReference type="KEGG" id="haby:HLVA_22100"/>
<dbReference type="InterPro" id="IPR038690">
    <property type="entry name" value="NusG_2_sf"/>
</dbReference>
<keyword evidence="1" id="KW-1133">Transmembrane helix</keyword>
<dbReference type="EMBL" id="AP027060">
    <property type="protein sequence ID" value="BDU51641.1"/>
    <property type="molecule type" value="Genomic_DNA"/>
</dbReference>
<dbReference type="AlphaFoldDB" id="A0AAU9D6J4"/>
<dbReference type="Gene3D" id="2.60.320.10">
    <property type="entry name" value="N-utilization substance G protein NusG, insert domain"/>
    <property type="match status" value="1"/>
</dbReference>
<reference evidence="2 3" key="1">
    <citation type="submission" date="2022-11" db="EMBL/GenBank/DDBJ databases">
        <title>Haliovirga abyssi gen. nov., sp. nov., a mesophilic fermentative bacterium isolated from the Iheya North hydrothermal field and the proposal of Haliovirgaceae fam. nov.</title>
        <authorList>
            <person name="Miyazaki U."/>
            <person name="Tame A."/>
            <person name="Miyazaki J."/>
            <person name="Takai K."/>
            <person name="Sawayama S."/>
            <person name="Kitajima M."/>
            <person name="Okamoto A."/>
            <person name="Nakagawa S."/>
        </authorList>
    </citation>
    <scope>NUCLEOTIDE SEQUENCE [LARGE SCALE GENOMIC DNA]</scope>
    <source>
        <strain evidence="2 3">IC12</strain>
        <plasmid evidence="2 3">pHIC</plasmid>
    </source>
</reference>
<keyword evidence="2" id="KW-0614">Plasmid</keyword>
<keyword evidence="3" id="KW-1185">Reference proteome</keyword>
<feature type="transmembrane region" description="Helical" evidence="1">
    <location>
        <begin position="9"/>
        <end position="27"/>
    </location>
</feature>
<geneLocation type="plasmid" evidence="2 3">
    <name>pHIC</name>
</geneLocation>
<keyword evidence="1" id="KW-0472">Membrane</keyword>
<proteinExistence type="predicted"/>
<evidence type="ECO:0000313" key="2">
    <source>
        <dbReference type="EMBL" id="BDU51641.1"/>
    </source>
</evidence>
<dbReference type="Pfam" id="PF07009">
    <property type="entry name" value="NusG_II"/>
    <property type="match status" value="1"/>
</dbReference>
<sequence length="126" mass="14641">MKYFRKGDILIYMIVCVIFIFMGMTILKFDKNSKPDKIEIYVNNKLEYIYKLKNKQKIFKVPTPIGGVTVEIKDMKVRVLTSYSPKKLCVKQGWISKSGETIIGVPDKLIIKIKGKQETELDYVLQ</sequence>
<gene>
    <name evidence="2" type="ORF">HLVA_22100</name>
</gene>
<organism evidence="2 3">
    <name type="scientific">Haliovirga abyssi</name>
    <dbReference type="NCBI Taxonomy" id="2996794"/>
    <lineage>
        <taxon>Bacteria</taxon>
        <taxon>Fusobacteriati</taxon>
        <taxon>Fusobacteriota</taxon>
        <taxon>Fusobacteriia</taxon>
        <taxon>Fusobacteriales</taxon>
        <taxon>Haliovirgaceae</taxon>
        <taxon>Haliovirga</taxon>
    </lineage>
</organism>
<accession>A0AAU9D6J4</accession>
<dbReference type="Proteomes" id="UP001321582">
    <property type="component" value="Plasmid pHIC"/>
</dbReference>
<keyword evidence="1" id="KW-0812">Transmembrane</keyword>